<proteinExistence type="predicted"/>
<evidence type="ECO:0000313" key="2">
    <source>
        <dbReference type="EMBL" id="PIA99612.1"/>
    </source>
</evidence>
<organism evidence="2 3">
    <name type="scientific">Cercospora beticola</name>
    <name type="common">Sugarbeet leaf spot fungus</name>
    <dbReference type="NCBI Taxonomy" id="122368"/>
    <lineage>
        <taxon>Eukaryota</taxon>
        <taxon>Fungi</taxon>
        <taxon>Dikarya</taxon>
        <taxon>Ascomycota</taxon>
        <taxon>Pezizomycotina</taxon>
        <taxon>Dothideomycetes</taxon>
        <taxon>Dothideomycetidae</taxon>
        <taxon>Mycosphaerellales</taxon>
        <taxon>Mycosphaerellaceae</taxon>
        <taxon>Cercospora</taxon>
    </lineage>
</organism>
<comment type="caution">
    <text evidence="2">The sequence shown here is derived from an EMBL/GenBank/DDBJ whole genome shotgun (WGS) entry which is preliminary data.</text>
</comment>
<dbReference type="Proteomes" id="UP000230605">
    <property type="component" value="Chromosome 3"/>
</dbReference>
<sequence>MPTPRADRDRLRQSSRIQRLITNNETDRRQAEPEITNENSKEGKRRGIPCIMQQPKAPRRAKKLAPATYPAVCSLCTFTNKICDTPHAIKRPLCFAAEHNIPSQTPCSSLCSPL</sequence>
<feature type="region of interest" description="Disordered" evidence="1">
    <location>
        <begin position="1"/>
        <end position="49"/>
    </location>
</feature>
<reference evidence="2 3" key="1">
    <citation type="submission" date="2015-10" db="EMBL/GenBank/DDBJ databases">
        <title>The cercosporin biosynthetic gene cluster was horizontally transferred to several fungal lineages and shown to be expanded in Cercospora beticola based on microsynteny with recipient genomes.</title>
        <authorList>
            <person name="De Jonge R."/>
            <person name="Ebert M.K."/>
            <person name="Suttle J.C."/>
            <person name="Jurick Ii W.M."/>
            <person name="Secor G.A."/>
            <person name="Thomma B.P."/>
            <person name="Van De Peer Y."/>
            <person name="Bolton M.D."/>
        </authorList>
    </citation>
    <scope>NUCLEOTIDE SEQUENCE [LARGE SCALE GENOMIC DNA]</scope>
    <source>
        <strain evidence="2 3">09-40</strain>
    </source>
</reference>
<dbReference type="AlphaFoldDB" id="A0A2G5I540"/>
<protein>
    <submittedName>
        <fullName evidence="2">Uncharacterized protein</fullName>
    </submittedName>
</protein>
<name>A0A2G5I540_CERBT</name>
<gene>
    <name evidence="2" type="ORF">CB0940_03221</name>
</gene>
<feature type="compositionally biased region" description="Polar residues" evidence="1">
    <location>
        <begin position="14"/>
        <end position="24"/>
    </location>
</feature>
<feature type="compositionally biased region" description="Basic and acidic residues" evidence="1">
    <location>
        <begin position="1"/>
        <end position="12"/>
    </location>
</feature>
<evidence type="ECO:0000313" key="3">
    <source>
        <dbReference type="Proteomes" id="UP000230605"/>
    </source>
</evidence>
<accession>A0A2G5I540</accession>
<evidence type="ECO:0000256" key="1">
    <source>
        <dbReference type="SAM" id="MobiDB-lite"/>
    </source>
</evidence>
<dbReference type="EMBL" id="LKMD01000101">
    <property type="protein sequence ID" value="PIA99612.1"/>
    <property type="molecule type" value="Genomic_DNA"/>
</dbReference>